<comment type="cofactor">
    <cofactor evidence="1 7">
        <name>FAD</name>
        <dbReference type="ChEBI" id="CHEBI:57692"/>
    </cofactor>
</comment>
<dbReference type="FunFam" id="1.10.540.10:FF:000002">
    <property type="entry name" value="Acyl-CoA dehydrogenase FadE19"/>
    <property type="match status" value="1"/>
</dbReference>
<keyword evidence="3 7" id="KW-0285">Flavoprotein</keyword>
<sequence>MKPDLFEAPDYYNIDDLLSEEHKLVRDAARQWVKRDVSPIIEDYAQKAEFPKQIISGLAEIGAFGPYIPEEYGGAGLDQISYGLIMQEIERGDSGVRSTASVQSSLVMYPIYTYGTEEQRKKYLPKLASGEFMGSFGLTEPNHGSNPGGMETKYKDMGDHYLLNGAKLWISNAPFCDVAVVWAKNEEGRINGLIVERGMEGFSTPETHNKWSLRASATGELIFDNVKVPKENLLPNKNGLGAPLGCLDSARYGIAWGAIGAAMDCYDTALRYAKERIQFGKPIGAYQLQQKKLAEMVTEITKAQLLALRLGQLKNEGKATTAQISMAKRNNVDMALNIAREARQVLGAMGITGEYSIMRHMMNLESVITYEGTHDIHLLITGMDITGLNAFK</sequence>
<dbReference type="GO" id="GO:0000062">
    <property type="term" value="F:fatty-acyl-CoA binding"/>
    <property type="evidence" value="ECO:0007669"/>
    <property type="project" value="TreeGrafter"/>
</dbReference>
<dbReference type="Pfam" id="PF00441">
    <property type="entry name" value="Acyl-CoA_dh_1"/>
    <property type="match status" value="1"/>
</dbReference>
<dbReference type="HOGENOM" id="CLU_018204_8_0_10"/>
<dbReference type="STRING" id="867900.Celly_1694"/>
<comment type="similarity">
    <text evidence="2 7">Belongs to the acyl-CoA dehydrogenase family.</text>
</comment>
<dbReference type="eggNOG" id="COG1960">
    <property type="taxonomic scope" value="Bacteria"/>
</dbReference>
<reference evidence="11 12" key="1">
    <citation type="journal article" date="2011" name="Stand. Genomic Sci.">
        <title>Complete genome sequence of Cellulophaga lytica type strain (LIM- 21).</title>
        <authorList>
            <person name="Pati A."/>
            <person name="Abt B."/>
            <person name="Teshima H."/>
            <person name="Nolan M."/>
            <person name="Lapidus A."/>
            <person name="Lucas S."/>
            <person name="Hammon N."/>
            <person name="Deshpande S."/>
            <person name="Cheng J.F."/>
            <person name="Tapia R."/>
            <person name="Han C."/>
            <person name="Goodwin L."/>
            <person name="Pitluck S."/>
            <person name="Liolios K."/>
            <person name="Pagani I."/>
            <person name="Mavromatis K."/>
            <person name="Ovchinikova G."/>
            <person name="Chen A."/>
            <person name="Palaniappan K."/>
            <person name="Land M."/>
            <person name="Hauser L."/>
            <person name="Jeffries C.D."/>
            <person name="Detter J.C."/>
            <person name="Brambilla E.M."/>
            <person name="Kannan K.P."/>
            <person name="Rohde M."/>
            <person name="Spring S."/>
            <person name="Goker M."/>
            <person name="Woyke T."/>
            <person name="Bristow J."/>
            <person name="Eisen J.A."/>
            <person name="Markowitz V."/>
            <person name="Hugenholtz P."/>
            <person name="Kyrpides N.C."/>
            <person name="Klenk H.P."/>
            <person name="Ivanova N."/>
        </authorList>
    </citation>
    <scope>NUCLEOTIDE SEQUENCE [LARGE SCALE GENOMIC DNA]</scope>
    <source>
        <strain evidence="12">ATCC 23178 / DSM 7489 / JCM 8516 / NBRC 14961 / NCIMB 1423 / VKM B-1433 / Cy l20</strain>
    </source>
</reference>
<evidence type="ECO:0000256" key="7">
    <source>
        <dbReference type="RuleBase" id="RU362125"/>
    </source>
</evidence>
<protein>
    <submittedName>
        <fullName evidence="11">Glutaryl-CoA dehydrogenase</fullName>
        <ecNumber evidence="11">1.3.8.6</ecNumber>
    </submittedName>
</protein>
<feature type="domain" description="Acyl-CoA dehydrogenase/oxidase C-terminal" evidence="8">
    <location>
        <begin position="238"/>
        <end position="383"/>
    </location>
</feature>
<dbReference type="InterPro" id="IPR052033">
    <property type="entry name" value="Glutaryl-CoA_DH_mitochondrial"/>
</dbReference>
<dbReference type="InterPro" id="IPR009100">
    <property type="entry name" value="AcylCoA_DH/oxidase_NM_dom_sf"/>
</dbReference>
<dbReference type="Pfam" id="PF02771">
    <property type="entry name" value="Acyl-CoA_dh_N"/>
    <property type="match status" value="1"/>
</dbReference>
<dbReference type="InterPro" id="IPR006091">
    <property type="entry name" value="Acyl-CoA_Oxase/DH_mid-dom"/>
</dbReference>
<proteinExistence type="inferred from homology"/>
<evidence type="ECO:0000313" key="11">
    <source>
        <dbReference type="EMBL" id="ADY29518.1"/>
    </source>
</evidence>
<evidence type="ECO:0000259" key="10">
    <source>
        <dbReference type="Pfam" id="PF02771"/>
    </source>
</evidence>
<dbReference type="GO" id="GO:0046949">
    <property type="term" value="P:fatty-acyl-CoA biosynthetic process"/>
    <property type="evidence" value="ECO:0007669"/>
    <property type="project" value="TreeGrafter"/>
</dbReference>
<dbReference type="SUPFAM" id="SSF56645">
    <property type="entry name" value="Acyl-CoA dehydrogenase NM domain-like"/>
    <property type="match status" value="1"/>
</dbReference>
<keyword evidence="4 7" id="KW-0274">FAD</keyword>
<gene>
    <name evidence="11" type="ordered locus">Celly_1694</name>
</gene>
<evidence type="ECO:0000256" key="3">
    <source>
        <dbReference type="ARBA" id="ARBA00022630"/>
    </source>
</evidence>
<dbReference type="PANTHER" id="PTHR42807:SF1">
    <property type="entry name" value="GLUTARYL-COA DEHYDROGENASE, MITOCHONDRIAL"/>
    <property type="match status" value="1"/>
</dbReference>
<dbReference type="KEGG" id="cly:Celly_1694"/>
<dbReference type="InterPro" id="IPR037069">
    <property type="entry name" value="AcylCoA_DH/ox_N_sf"/>
</dbReference>
<name>F0RAW2_CELLC</name>
<evidence type="ECO:0000259" key="8">
    <source>
        <dbReference type="Pfam" id="PF00441"/>
    </source>
</evidence>
<feature type="domain" description="Acyl-CoA dehydrogenase/oxidase N-terminal" evidence="10">
    <location>
        <begin position="19"/>
        <end position="131"/>
    </location>
</feature>
<organism evidence="11 12">
    <name type="scientific">Cellulophaga lytica (strain ATCC 23178 / DSM 7489 / JCM 8516 / NBRC 14961 / NCIMB 1423 / VKM B-1433 / Cy l20)</name>
    <dbReference type="NCBI Taxonomy" id="867900"/>
    <lineage>
        <taxon>Bacteria</taxon>
        <taxon>Pseudomonadati</taxon>
        <taxon>Bacteroidota</taxon>
        <taxon>Flavobacteriia</taxon>
        <taxon>Flavobacteriales</taxon>
        <taxon>Flavobacteriaceae</taxon>
        <taxon>Cellulophaga</taxon>
    </lineage>
</organism>
<dbReference type="AlphaFoldDB" id="F0RAW2"/>
<dbReference type="RefSeq" id="WP_013621263.1">
    <property type="nucleotide sequence ID" value="NC_015167.1"/>
</dbReference>
<dbReference type="Pfam" id="PF02770">
    <property type="entry name" value="Acyl-CoA_dh_M"/>
    <property type="match status" value="1"/>
</dbReference>
<dbReference type="InterPro" id="IPR009075">
    <property type="entry name" value="AcylCo_DH/oxidase_C"/>
</dbReference>
<evidence type="ECO:0000256" key="5">
    <source>
        <dbReference type="ARBA" id="ARBA00022946"/>
    </source>
</evidence>
<dbReference type="InterPro" id="IPR013786">
    <property type="entry name" value="AcylCoA_DH/ox_N"/>
</dbReference>
<keyword evidence="12" id="KW-1185">Reference proteome</keyword>
<dbReference type="EMBL" id="CP002534">
    <property type="protein sequence ID" value="ADY29518.1"/>
    <property type="molecule type" value="Genomic_DNA"/>
</dbReference>
<dbReference type="Gene3D" id="2.40.110.10">
    <property type="entry name" value="Butyryl-CoA Dehydrogenase, subunit A, domain 2"/>
    <property type="match status" value="1"/>
</dbReference>
<dbReference type="Gene3D" id="1.10.540.10">
    <property type="entry name" value="Acyl-CoA dehydrogenase/oxidase, N-terminal domain"/>
    <property type="match status" value="1"/>
</dbReference>
<keyword evidence="6 7" id="KW-0560">Oxidoreductase</keyword>
<dbReference type="PANTHER" id="PTHR42807">
    <property type="entry name" value="GLUTARYL-COA DEHYDROGENASE, MITOCHONDRIAL"/>
    <property type="match status" value="1"/>
</dbReference>
<dbReference type="OrthoDB" id="9802867at2"/>
<dbReference type="Gene3D" id="1.20.140.10">
    <property type="entry name" value="Butyryl-CoA Dehydrogenase, subunit A, domain 3"/>
    <property type="match status" value="1"/>
</dbReference>
<dbReference type="GO" id="GO:0033539">
    <property type="term" value="P:fatty acid beta-oxidation using acyl-CoA dehydrogenase"/>
    <property type="evidence" value="ECO:0007669"/>
    <property type="project" value="TreeGrafter"/>
</dbReference>
<keyword evidence="5" id="KW-0809">Transit peptide</keyword>
<dbReference type="GO" id="GO:0004361">
    <property type="term" value="F:glutaryl-CoA dehydrogenase activity"/>
    <property type="evidence" value="ECO:0007669"/>
    <property type="project" value="UniProtKB-EC"/>
</dbReference>
<evidence type="ECO:0000313" key="12">
    <source>
        <dbReference type="Proteomes" id="UP000007487"/>
    </source>
</evidence>
<dbReference type="InterPro" id="IPR046373">
    <property type="entry name" value="Acyl-CoA_Oxase/DH_mid-dom_sf"/>
</dbReference>
<evidence type="ECO:0000259" key="9">
    <source>
        <dbReference type="Pfam" id="PF02770"/>
    </source>
</evidence>
<dbReference type="EC" id="1.3.8.6" evidence="11"/>
<evidence type="ECO:0000256" key="1">
    <source>
        <dbReference type="ARBA" id="ARBA00001974"/>
    </source>
</evidence>
<dbReference type="GO" id="GO:0050660">
    <property type="term" value="F:flavin adenine dinucleotide binding"/>
    <property type="evidence" value="ECO:0007669"/>
    <property type="project" value="InterPro"/>
</dbReference>
<dbReference type="Proteomes" id="UP000007487">
    <property type="component" value="Chromosome"/>
</dbReference>
<feature type="domain" description="Acyl-CoA oxidase/dehydrogenase middle" evidence="9">
    <location>
        <begin position="135"/>
        <end position="226"/>
    </location>
</feature>
<evidence type="ECO:0000256" key="6">
    <source>
        <dbReference type="ARBA" id="ARBA00023002"/>
    </source>
</evidence>
<dbReference type="InterPro" id="IPR036250">
    <property type="entry name" value="AcylCo_DH-like_C"/>
</dbReference>
<evidence type="ECO:0000256" key="4">
    <source>
        <dbReference type="ARBA" id="ARBA00022827"/>
    </source>
</evidence>
<dbReference type="SUPFAM" id="SSF47203">
    <property type="entry name" value="Acyl-CoA dehydrogenase C-terminal domain-like"/>
    <property type="match status" value="1"/>
</dbReference>
<accession>F0RAW2</accession>
<evidence type="ECO:0000256" key="2">
    <source>
        <dbReference type="ARBA" id="ARBA00009347"/>
    </source>
</evidence>